<keyword evidence="11" id="KW-1185">Reference proteome</keyword>
<dbReference type="SUPFAM" id="SSF52402">
    <property type="entry name" value="Adenine nucleotide alpha hydrolases-like"/>
    <property type="match status" value="1"/>
</dbReference>
<dbReference type="SUPFAM" id="SSF56037">
    <property type="entry name" value="PheT/TilS domain"/>
    <property type="match status" value="1"/>
</dbReference>
<keyword evidence="3 8" id="KW-0436">Ligase</keyword>
<dbReference type="InterPro" id="IPR012796">
    <property type="entry name" value="Lysidine-tRNA-synth_C"/>
</dbReference>
<gene>
    <name evidence="8 10" type="primary">tilS</name>
    <name evidence="10" type="ORF">D7I46_10135</name>
</gene>
<dbReference type="OrthoDB" id="9807403at2"/>
<dbReference type="SMART" id="SM00977">
    <property type="entry name" value="TilS_C"/>
    <property type="match status" value="1"/>
</dbReference>
<dbReference type="EC" id="6.3.4.19" evidence="8"/>
<comment type="subcellular location">
    <subcellularLocation>
        <location evidence="1 8">Cytoplasm</location>
    </subcellularLocation>
</comment>
<evidence type="ECO:0000313" key="11">
    <source>
        <dbReference type="Proteomes" id="UP000269374"/>
    </source>
</evidence>
<feature type="binding site" evidence="8">
    <location>
        <begin position="29"/>
        <end position="34"/>
    </location>
    <ligand>
        <name>ATP</name>
        <dbReference type="ChEBI" id="CHEBI:30616"/>
    </ligand>
</feature>
<proteinExistence type="inferred from homology"/>
<protein>
    <recommendedName>
        <fullName evidence="8">tRNA(Ile)-lysidine synthase</fullName>
        <ecNumber evidence="8">6.3.4.19</ecNumber>
    </recommendedName>
    <alternativeName>
        <fullName evidence="8">tRNA(Ile)-2-lysyl-cytidine synthase</fullName>
    </alternativeName>
    <alternativeName>
        <fullName evidence="8">tRNA(Ile)-lysidine synthetase</fullName>
    </alternativeName>
</protein>
<dbReference type="NCBIfam" id="TIGR02432">
    <property type="entry name" value="lysidine_TilS_N"/>
    <property type="match status" value="1"/>
</dbReference>
<evidence type="ECO:0000256" key="8">
    <source>
        <dbReference type="HAMAP-Rule" id="MF_01161"/>
    </source>
</evidence>
<dbReference type="Pfam" id="PF01171">
    <property type="entry name" value="ATP_bind_3"/>
    <property type="match status" value="1"/>
</dbReference>
<feature type="domain" description="Lysidine-tRNA(Ile) synthetase C-terminal" evidence="9">
    <location>
        <begin position="341"/>
        <end position="411"/>
    </location>
</feature>
<evidence type="ECO:0000256" key="2">
    <source>
        <dbReference type="ARBA" id="ARBA00022490"/>
    </source>
</evidence>
<dbReference type="InterPro" id="IPR012094">
    <property type="entry name" value="tRNA_Ile_lys_synt"/>
</dbReference>
<dbReference type="GO" id="GO:0005524">
    <property type="term" value="F:ATP binding"/>
    <property type="evidence" value="ECO:0007669"/>
    <property type="project" value="UniProtKB-UniRule"/>
</dbReference>
<evidence type="ECO:0000256" key="1">
    <source>
        <dbReference type="ARBA" id="ARBA00004496"/>
    </source>
</evidence>
<dbReference type="GO" id="GO:0005737">
    <property type="term" value="C:cytoplasm"/>
    <property type="evidence" value="ECO:0007669"/>
    <property type="project" value="UniProtKB-SubCell"/>
</dbReference>
<evidence type="ECO:0000259" key="9">
    <source>
        <dbReference type="SMART" id="SM00977"/>
    </source>
</evidence>
<comment type="catalytic activity">
    <reaction evidence="7 8">
        <text>cytidine(34) in tRNA(Ile2) + L-lysine + ATP = lysidine(34) in tRNA(Ile2) + AMP + diphosphate + H(+)</text>
        <dbReference type="Rhea" id="RHEA:43744"/>
        <dbReference type="Rhea" id="RHEA-COMP:10625"/>
        <dbReference type="Rhea" id="RHEA-COMP:10670"/>
        <dbReference type="ChEBI" id="CHEBI:15378"/>
        <dbReference type="ChEBI" id="CHEBI:30616"/>
        <dbReference type="ChEBI" id="CHEBI:32551"/>
        <dbReference type="ChEBI" id="CHEBI:33019"/>
        <dbReference type="ChEBI" id="CHEBI:82748"/>
        <dbReference type="ChEBI" id="CHEBI:83665"/>
        <dbReference type="ChEBI" id="CHEBI:456215"/>
        <dbReference type="EC" id="6.3.4.19"/>
    </reaction>
</comment>
<comment type="similarity">
    <text evidence="8">Belongs to the tRNA(Ile)-lysidine synthase family.</text>
</comment>
<comment type="function">
    <text evidence="8">Ligates lysine onto the cytidine present at position 34 of the AUA codon-specific tRNA(Ile) that contains the anticodon CAU, in an ATP-dependent manner. Cytidine is converted to lysidine, thus changing the amino acid specificity of the tRNA from methionine to isoleucine.</text>
</comment>
<evidence type="ECO:0000256" key="7">
    <source>
        <dbReference type="ARBA" id="ARBA00048539"/>
    </source>
</evidence>
<dbReference type="Pfam" id="PF11734">
    <property type="entry name" value="TilS_C"/>
    <property type="match status" value="1"/>
</dbReference>
<accession>A0A387BC77</accession>
<dbReference type="GO" id="GO:0032267">
    <property type="term" value="F:tRNA(Ile)-lysidine synthase activity"/>
    <property type="evidence" value="ECO:0007669"/>
    <property type="project" value="UniProtKB-EC"/>
</dbReference>
<dbReference type="KEGG" id="lact:D7I46_10135"/>
<dbReference type="AlphaFoldDB" id="A0A387BC77"/>
<name>A0A387BC77_9LACT</name>
<dbReference type="InterPro" id="IPR012795">
    <property type="entry name" value="tRNA_Ile_lys_synt_N"/>
</dbReference>
<sequence>MTPNQLKFLKIVKDKHYFDRHDKVLVALSGGQDSMTLFNWLYDLQEKLDIKLGIAHINHGMRVESEHEEQAIREMSNKLAVPIYVDRFIGEFTERDAREFRYKFFDKIMYENAYTAVVTAHHKGDVVETVLMREITGRPLRSLQGISDCQPFATGELIRPLLEFEKTELDAPVFFEDWTNHGTNQLRNRIRNQLIPNLKKENPQFTEAILSLTSEISMAMSIITDRISELDIVSKKISLTDFCQQSKALQHFILQEYFAQFPEMSMNKSKFEELIHIINRPQQYREKLNKTVLFVKTKDEFYIEKYYPELEQNTDKNLSVLTENPNDDSFMQVNLPATGKIVIRKRAPGDVILINGHHKKLRKYFIDQKVPLEKRDNLLIFVENELYAVVDVICSDLSKRAKNDKMGRTLWVKPSVREEKQHA</sequence>
<organism evidence="10 11">
    <name type="scientific">Lactococcus allomyrinae</name>
    <dbReference type="NCBI Taxonomy" id="2419773"/>
    <lineage>
        <taxon>Bacteria</taxon>
        <taxon>Bacillati</taxon>
        <taxon>Bacillota</taxon>
        <taxon>Bacilli</taxon>
        <taxon>Lactobacillales</taxon>
        <taxon>Streptococcaceae</taxon>
        <taxon>Lactococcus</taxon>
    </lineage>
</organism>
<evidence type="ECO:0000256" key="5">
    <source>
        <dbReference type="ARBA" id="ARBA00022741"/>
    </source>
</evidence>
<dbReference type="GO" id="GO:0006400">
    <property type="term" value="P:tRNA modification"/>
    <property type="evidence" value="ECO:0007669"/>
    <property type="project" value="UniProtKB-UniRule"/>
</dbReference>
<evidence type="ECO:0000313" key="10">
    <source>
        <dbReference type="EMBL" id="AYG01403.1"/>
    </source>
</evidence>
<dbReference type="Proteomes" id="UP000269374">
    <property type="component" value="Chromosome"/>
</dbReference>
<keyword evidence="4 8" id="KW-0819">tRNA processing</keyword>
<dbReference type="RefSeq" id="WP_120772776.1">
    <property type="nucleotide sequence ID" value="NZ_CP032627.1"/>
</dbReference>
<evidence type="ECO:0000256" key="6">
    <source>
        <dbReference type="ARBA" id="ARBA00022840"/>
    </source>
</evidence>
<dbReference type="PANTHER" id="PTHR43033">
    <property type="entry name" value="TRNA(ILE)-LYSIDINE SYNTHASE-RELATED"/>
    <property type="match status" value="1"/>
</dbReference>
<dbReference type="HAMAP" id="MF_01161">
    <property type="entry name" value="tRNA_Ile_lys_synt"/>
    <property type="match status" value="1"/>
</dbReference>
<comment type="domain">
    <text evidence="8">The N-terminal region contains the highly conserved SGGXDS motif, predicted to be a P-loop motif involved in ATP binding.</text>
</comment>
<keyword evidence="2 8" id="KW-0963">Cytoplasm</keyword>
<dbReference type="InterPro" id="IPR011063">
    <property type="entry name" value="TilS/TtcA_N"/>
</dbReference>
<dbReference type="NCBIfam" id="TIGR02433">
    <property type="entry name" value="lysidine_TilS_C"/>
    <property type="match status" value="1"/>
</dbReference>
<dbReference type="Gene3D" id="3.40.50.620">
    <property type="entry name" value="HUPs"/>
    <property type="match status" value="1"/>
</dbReference>
<evidence type="ECO:0000256" key="3">
    <source>
        <dbReference type="ARBA" id="ARBA00022598"/>
    </source>
</evidence>
<keyword evidence="5 8" id="KW-0547">Nucleotide-binding</keyword>
<dbReference type="PANTHER" id="PTHR43033:SF1">
    <property type="entry name" value="TRNA(ILE)-LYSIDINE SYNTHASE-RELATED"/>
    <property type="match status" value="1"/>
</dbReference>
<dbReference type="EMBL" id="CP032627">
    <property type="protein sequence ID" value="AYG01403.1"/>
    <property type="molecule type" value="Genomic_DNA"/>
</dbReference>
<reference evidence="10 11" key="1">
    <citation type="submission" date="2018-09" db="EMBL/GenBank/DDBJ databases">
        <title>Genome sequencing of strain 1JSPR-7.</title>
        <authorList>
            <person name="Heo J."/>
            <person name="Kim S.-J."/>
            <person name="Kwon S.-W."/>
        </authorList>
    </citation>
    <scope>NUCLEOTIDE SEQUENCE [LARGE SCALE GENOMIC DNA]</scope>
    <source>
        <strain evidence="10 11">1JSPR-7</strain>
    </source>
</reference>
<keyword evidence="6 8" id="KW-0067">ATP-binding</keyword>
<dbReference type="InterPro" id="IPR014729">
    <property type="entry name" value="Rossmann-like_a/b/a_fold"/>
</dbReference>
<evidence type="ECO:0000256" key="4">
    <source>
        <dbReference type="ARBA" id="ARBA00022694"/>
    </source>
</evidence>
<dbReference type="CDD" id="cd01992">
    <property type="entry name" value="TilS_N"/>
    <property type="match status" value="1"/>
</dbReference>